<dbReference type="SMART" id="SM00471">
    <property type="entry name" value="HDc"/>
    <property type="match status" value="1"/>
</dbReference>
<dbReference type="Pfam" id="PF01590">
    <property type="entry name" value="GAF"/>
    <property type="match status" value="1"/>
</dbReference>
<dbReference type="AlphaFoldDB" id="A0A382C6R1"/>
<dbReference type="Pfam" id="PF13487">
    <property type="entry name" value="HD_5"/>
    <property type="match status" value="1"/>
</dbReference>
<dbReference type="EMBL" id="UINC01032816">
    <property type="protein sequence ID" value="SVB21087.1"/>
    <property type="molecule type" value="Genomic_DNA"/>
</dbReference>
<dbReference type="PANTHER" id="PTHR43155">
    <property type="entry name" value="CYCLIC DI-GMP PHOSPHODIESTERASE PA4108-RELATED"/>
    <property type="match status" value="1"/>
</dbReference>
<organism evidence="2">
    <name type="scientific">marine metagenome</name>
    <dbReference type="NCBI Taxonomy" id="408172"/>
    <lineage>
        <taxon>unclassified sequences</taxon>
        <taxon>metagenomes</taxon>
        <taxon>ecological metagenomes</taxon>
    </lineage>
</organism>
<dbReference type="PANTHER" id="PTHR43155:SF2">
    <property type="entry name" value="CYCLIC DI-GMP PHOSPHODIESTERASE PA4108"/>
    <property type="match status" value="1"/>
</dbReference>
<feature type="domain" description="HD-GYP" evidence="1">
    <location>
        <begin position="238"/>
        <end position="450"/>
    </location>
</feature>
<dbReference type="CDD" id="cd00077">
    <property type="entry name" value="HDc"/>
    <property type="match status" value="1"/>
</dbReference>
<dbReference type="InterPro" id="IPR029016">
    <property type="entry name" value="GAF-like_dom_sf"/>
</dbReference>
<sequence>MNIVMGGTSGVEISYYPVKLWIDDKTPNQKNVSAYVALTGRTVNIDDAYEEDGFDFEGTKNFDKKSGYRSKSFLTVPLKNHENDIIGVIQLINAQDEDANVISFNQDMQEQIESLASQGAVALTNKELVEELKTLFESFIKLIATAIDKKSEYTGGHCSRVPVITMMLADTVAEIQEGPFEKFSMTDEERYELYIAAWLHDCGKVATPPHVVDKGTKLETIFDRIELIKTRMELLKRDAEIKFLRQQFNGQTPDSFDNEYNETISQIDANMKFLEECNIGGEFMNPEFQDRVKSIGLQRVNLNGEKVNFLTEEEISNLNIPRGTLLPEEREIINDHIVITIEMLEQLPYPKNLRNVPEFAGGHHERLDGKGYPKGLKDNQMSIQAKMMAIADIYEALTAADRPYKEGKRLSNAMRIMGFMKNDYHIDEDLFEIFVKSGVYKKYASDYVAKTQIDDVDEESVLGEK</sequence>
<accession>A0A382C6R1</accession>
<dbReference type="SUPFAM" id="SSF55781">
    <property type="entry name" value="GAF domain-like"/>
    <property type="match status" value="1"/>
</dbReference>
<dbReference type="Gene3D" id="3.30.450.40">
    <property type="match status" value="1"/>
</dbReference>
<dbReference type="InterPro" id="IPR037522">
    <property type="entry name" value="HD_GYP_dom"/>
</dbReference>
<evidence type="ECO:0000259" key="1">
    <source>
        <dbReference type="PROSITE" id="PS51832"/>
    </source>
</evidence>
<dbReference type="Gene3D" id="1.10.3210.10">
    <property type="entry name" value="Hypothetical protein af1432"/>
    <property type="match status" value="2"/>
</dbReference>
<evidence type="ECO:0000313" key="2">
    <source>
        <dbReference type="EMBL" id="SVB21087.1"/>
    </source>
</evidence>
<reference evidence="2" key="1">
    <citation type="submission" date="2018-05" db="EMBL/GenBank/DDBJ databases">
        <authorList>
            <person name="Lanie J.A."/>
            <person name="Ng W.-L."/>
            <person name="Kazmierczak K.M."/>
            <person name="Andrzejewski T.M."/>
            <person name="Davidsen T.M."/>
            <person name="Wayne K.J."/>
            <person name="Tettelin H."/>
            <person name="Glass J.I."/>
            <person name="Rusch D."/>
            <person name="Podicherti R."/>
            <person name="Tsui H.-C.T."/>
            <person name="Winkler M.E."/>
        </authorList>
    </citation>
    <scope>NUCLEOTIDE SEQUENCE</scope>
</reference>
<name>A0A382C6R1_9ZZZZ</name>
<dbReference type="PROSITE" id="PS51832">
    <property type="entry name" value="HD_GYP"/>
    <property type="match status" value="1"/>
</dbReference>
<dbReference type="InterPro" id="IPR003018">
    <property type="entry name" value="GAF"/>
</dbReference>
<dbReference type="InterPro" id="IPR003607">
    <property type="entry name" value="HD/PDEase_dom"/>
</dbReference>
<proteinExistence type="predicted"/>
<gene>
    <name evidence="2" type="ORF">METZ01_LOCUS173941</name>
</gene>
<protein>
    <recommendedName>
        <fullName evidence="1">HD-GYP domain-containing protein</fullName>
    </recommendedName>
</protein>
<dbReference type="SUPFAM" id="SSF109604">
    <property type="entry name" value="HD-domain/PDEase-like"/>
    <property type="match status" value="2"/>
</dbReference>